<dbReference type="InParanoid" id="A0A024G8E2"/>
<name>A0A024G8E2_9STRA</name>
<proteinExistence type="predicted"/>
<sequence length="339" mass="38942">MKTPFSQMCLLPVFCSSIFGKHIKIARNAPYPTLGVAVIKGYKDLTIPNAIWFEVKPDRSKKKEEEQLNPGWEKFYISGYLNQELDQHLEHKWTPFTLQLETPTPDISGFKMSFLSGYKSDIEVVFSIKVIAAVLRNHMKETLCLKWINVDDIALFLSDDDVENTKEKPVHYHKNNVGKEPSTTKLDDVLGPIQATVKFWDKFLPGQNVRFDYAVVASIVPKKVYDKSMRCLSQTPEEDRSYKCKHLRCMPSIEFTFNGNDEETYIFLATDYIVQVPGHPGSCFISLTYDEAMPQNQWTIGILFARNHPTRYKISEEKSGGKILQFGFAKTQDTTKKKK</sequence>
<dbReference type="EMBL" id="CAIX01000044">
    <property type="protein sequence ID" value="CCI43146.1"/>
    <property type="molecule type" value="Genomic_DNA"/>
</dbReference>
<dbReference type="Gene3D" id="2.40.70.10">
    <property type="entry name" value="Acid Proteases"/>
    <property type="match status" value="1"/>
</dbReference>
<organism evidence="1 2">
    <name type="scientific">Albugo candida</name>
    <dbReference type="NCBI Taxonomy" id="65357"/>
    <lineage>
        <taxon>Eukaryota</taxon>
        <taxon>Sar</taxon>
        <taxon>Stramenopiles</taxon>
        <taxon>Oomycota</taxon>
        <taxon>Peronosporomycetes</taxon>
        <taxon>Albuginales</taxon>
        <taxon>Albuginaceae</taxon>
        <taxon>Albugo</taxon>
    </lineage>
</organism>
<evidence type="ECO:0000313" key="2">
    <source>
        <dbReference type="Proteomes" id="UP000053237"/>
    </source>
</evidence>
<accession>A0A024G8E2</accession>
<evidence type="ECO:0000313" key="1">
    <source>
        <dbReference type="EMBL" id="CCI43146.1"/>
    </source>
</evidence>
<reference evidence="1 2" key="1">
    <citation type="submission" date="2012-05" db="EMBL/GenBank/DDBJ databases">
        <title>Recombination and specialization in a pathogen metapopulation.</title>
        <authorList>
            <person name="Gardiner A."/>
            <person name="Kemen E."/>
            <person name="Schultz-Larsen T."/>
            <person name="MacLean D."/>
            <person name="Van Oosterhout C."/>
            <person name="Jones J.D.G."/>
        </authorList>
    </citation>
    <scope>NUCLEOTIDE SEQUENCE [LARGE SCALE GENOMIC DNA]</scope>
    <source>
        <strain evidence="1 2">Ac Nc2</strain>
    </source>
</reference>
<protein>
    <submittedName>
        <fullName evidence="1">Uncharacterized protein</fullName>
    </submittedName>
</protein>
<keyword evidence="2" id="KW-1185">Reference proteome</keyword>
<dbReference type="SUPFAM" id="SSF50630">
    <property type="entry name" value="Acid proteases"/>
    <property type="match status" value="1"/>
</dbReference>
<gene>
    <name evidence="1" type="ORF">BN9_039300</name>
</gene>
<dbReference type="InterPro" id="IPR021109">
    <property type="entry name" value="Peptidase_aspartic_dom_sf"/>
</dbReference>
<dbReference type="AlphaFoldDB" id="A0A024G8E2"/>
<dbReference type="Proteomes" id="UP000053237">
    <property type="component" value="Unassembled WGS sequence"/>
</dbReference>
<comment type="caution">
    <text evidence="1">The sequence shown here is derived from an EMBL/GenBank/DDBJ whole genome shotgun (WGS) entry which is preliminary data.</text>
</comment>